<dbReference type="EMBL" id="VIKT02000016">
    <property type="protein sequence ID" value="NHF63541.1"/>
    <property type="molecule type" value="Genomic_DNA"/>
</dbReference>
<dbReference type="PANTHER" id="PTHR12358:SF106">
    <property type="entry name" value="LIPID KINASE YEGS"/>
    <property type="match status" value="1"/>
</dbReference>
<reference evidence="10 11" key="1">
    <citation type="submission" date="2019-06" db="EMBL/GenBank/DDBJ databases">
        <authorList>
            <person name="De-Chao Zhang Q."/>
        </authorList>
    </citation>
    <scope>NUCLEOTIDE SEQUENCE [LARGE SCALE GENOMIC DNA]</scope>
    <source>
        <strain evidence="10 11">KN1116</strain>
    </source>
</reference>
<evidence type="ECO:0000313" key="10">
    <source>
        <dbReference type="EMBL" id="NHF63541.1"/>
    </source>
</evidence>
<evidence type="ECO:0000256" key="1">
    <source>
        <dbReference type="ARBA" id="ARBA00001946"/>
    </source>
</evidence>
<dbReference type="AlphaFoldDB" id="A0A9E5ML58"/>
<keyword evidence="7" id="KW-0594">Phospholipid biosynthesis</keyword>
<keyword evidence="8" id="KW-1208">Phospholipid metabolism</keyword>
<evidence type="ECO:0000256" key="8">
    <source>
        <dbReference type="ARBA" id="ARBA00023264"/>
    </source>
</evidence>
<evidence type="ECO:0000256" key="5">
    <source>
        <dbReference type="ARBA" id="ARBA00022777"/>
    </source>
</evidence>
<evidence type="ECO:0000256" key="2">
    <source>
        <dbReference type="ARBA" id="ARBA00005983"/>
    </source>
</evidence>
<organism evidence="10 11">
    <name type="scientific">Microcella pacifica</name>
    <dbReference type="NCBI Taxonomy" id="2591847"/>
    <lineage>
        <taxon>Bacteria</taxon>
        <taxon>Bacillati</taxon>
        <taxon>Actinomycetota</taxon>
        <taxon>Actinomycetes</taxon>
        <taxon>Micrococcales</taxon>
        <taxon>Microbacteriaceae</taxon>
        <taxon>Microcella</taxon>
    </lineage>
</organism>
<dbReference type="PROSITE" id="PS50146">
    <property type="entry name" value="DAGK"/>
    <property type="match status" value="1"/>
</dbReference>
<name>A0A9E5ML58_9MICO</name>
<evidence type="ECO:0000256" key="7">
    <source>
        <dbReference type="ARBA" id="ARBA00023209"/>
    </source>
</evidence>
<dbReference type="RefSeq" id="WP_152582591.1">
    <property type="nucleotide sequence ID" value="NZ_JAVJPO010000009.1"/>
</dbReference>
<reference evidence="10 11" key="2">
    <citation type="submission" date="2020-03" db="EMBL/GenBank/DDBJ databases">
        <title>Chryseoglobus sp. isolated from a deep-sea seamount.</title>
        <authorList>
            <person name="Zhang D.-C."/>
        </authorList>
    </citation>
    <scope>NUCLEOTIDE SEQUENCE [LARGE SCALE GENOMIC DNA]</scope>
    <source>
        <strain evidence="10 11">KN1116</strain>
    </source>
</reference>
<keyword evidence="3" id="KW-0808">Transferase</keyword>
<evidence type="ECO:0000313" key="11">
    <source>
        <dbReference type="Proteomes" id="UP000818266"/>
    </source>
</evidence>
<comment type="caution">
    <text evidence="10">The sequence shown here is derived from an EMBL/GenBank/DDBJ whole genome shotgun (WGS) entry which is preliminary data.</text>
</comment>
<keyword evidence="7" id="KW-0444">Lipid biosynthesis</keyword>
<dbReference type="GO" id="GO:0016301">
    <property type="term" value="F:kinase activity"/>
    <property type="evidence" value="ECO:0007669"/>
    <property type="project" value="UniProtKB-KW"/>
</dbReference>
<dbReference type="GO" id="GO:0005886">
    <property type="term" value="C:plasma membrane"/>
    <property type="evidence" value="ECO:0007669"/>
    <property type="project" value="TreeGrafter"/>
</dbReference>
<gene>
    <name evidence="10" type="ORF">FK219_009860</name>
</gene>
<dbReference type="PANTHER" id="PTHR12358">
    <property type="entry name" value="SPHINGOSINE KINASE"/>
    <property type="match status" value="1"/>
</dbReference>
<protein>
    <submittedName>
        <fullName evidence="10">Diacylglycerol kinase</fullName>
    </submittedName>
</protein>
<dbReference type="InterPro" id="IPR016064">
    <property type="entry name" value="NAD/diacylglycerol_kinase_sf"/>
</dbReference>
<dbReference type="OrthoDB" id="3171056at2"/>
<sequence>MATAGASADLPRLGVVVNPVKVELKELRRTVAAAEKDHGWAESLWLETSVDDPGQGVARDAVDAGVTAVLVAGGDGTVRAVSEGLVDSGMPMVLMPAGTGNLLARNLGVSVNRMKEAVGTAFTGEDHAIDAGIAEITREGGETEAHAFVVMIGIGLDAKMIAATNADLKKRVGWLAYVEAIARIFKDVDAVRLRYTLDGSSPRSTSAHTVLIGNCGALPGGVLILPEAKIDDGFLDVVAMRPRNLWGWIRVGTALVWENGVLHKSRVGRRIMAADKRVRALRYFQGRRMTLGFDKPEEFEIDGEEIGLVTHVAVRVAPAALIVRIPKGERERLGAAGQS</sequence>
<feature type="domain" description="DAGKc" evidence="9">
    <location>
        <begin position="8"/>
        <end position="138"/>
    </location>
</feature>
<evidence type="ECO:0000256" key="3">
    <source>
        <dbReference type="ARBA" id="ARBA00022679"/>
    </source>
</evidence>
<keyword evidence="4" id="KW-0547">Nucleotide-binding</keyword>
<dbReference type="Pfam" id="PF19279">
    <property type="entry name" value="YegS_C"/>
    <property type="match status" value="1"/>
</dbReference>
<evidence type="ECO:0000256" key="4">
    <source>
        <dbReference type="ARBA" id="ARBA00022741"/>
    </source>
</evidence>
<dbReference type="GO" id="GO:0008654">
    <property type="term" value="P:phospholipid biosynthetic process"/>
    <property type="evidence" value="ECO:0007669"/>
    <property type="project" value="UniProtKB-KW"/>
</dbReference>
<dbReference type="Proteomes" id="UP000818266">
    <property type="component" value="Unassembled WGS sequence"/>
</dbReference>
<dbReference type="SUPFAM" id="SSF111331">
    <property type="entry name" value="NAD kinase/diacylglycerol kinase-like"/>
    <property type="match status" value="1"/>
</dbReference>
<keyword evidence="11" id="KW-1185">Reference proteome</keyword>
<dbReference type="Pfam" id="PF00781">
    <property type="entry name" value="DAGK_cat"/>
    <property type="match status" value="1"/>
</dbReference>
<evidence type="ECO:0000256" key="6">
    <source>
        <dbReference type="ARBA" id="ARBA00022840"/>
    </source>
</evidence>
<keyword evidence="7" id="KW-0443">Lipid metabolism</keyword>
<dbReference type="InterPro" id="IPR017438">
    <property type="entry name" value="ATP-NAD_kinase_N"/>
</dbReference>
<dbReference type="InterPro" id="IPR001206">
    <property type="entry name" value="Diacylglycerol_kinase_cat_dom"/>
</dbReference>
<keyword evidence="6" id="KW-0067">ATP-binding</keyword>
<dbReference type="GO" id="GO:0005524">
    <property type="term" value="F:ATP binding"/>
    <property type="evidence" value="ECO:0007669"/>
    <property type="project" value="UniProtKB-KW"/>
</dbReference>
<dbReference type="InterPro" id="IPR045540">
    <property type="entry name" value="YegS/DAGK_C"/>
</dbReference>
<comment type="similarity">
    <text evidence="2">Belongs to the diacylglycerol/lipid kinase family.</text>
</comment>
<dbReference type="Gene3D" id="3.40.50.10330">
    <property type="entry name" value="Probable inorganic polyphosphate/atp-NAD kinase, domain 1"/>
    <property type="match status" value="1"/>
</dbReference>
<accession>A0A9E5ML58</accession>
<evidence type="ECO:0000259" key="9">
    <source>
        <dbReference type="PROSITE" id="PS50146"/>
    </source>
</evidence>
<dbReference type="InterPro" id="IPR050187">
    <property type="entry name" value="Lipid_Phosphate_FormReg"/>
</dbReference>
<comment type="cofactor">
    <cofactor evidence="1">
        <name>Mg(2+)</name>
        <dbReference type="ChEBI" id="CHEBI:18420"/>
    </cofactor>
</comment>
<keyword evidence="5 10" id="KW-0418">Kinase</keyword>
<proteinExistence type="inferred from homology"/>
<dbReference type="Gene3D" id="2.60.200.40">
    <property type="match status" value="1"/>
</dbReference>